<evidence type="ECO:0000259" key="3">
    <source>
        <dbReference type="SMART" id="SM00672"/>
    </source>
</evidence>
<evidence type="ECO:0000256" key="1">
    <source>
        <dbReference type="ARBA" id="ARBA00010118"/>
    </source>
</evidence>
<evidence type="ECO:0000256" key="2">
    <source>
        <dbReference type="ARBA" id="ARBA00022679"/>
    </source>
</evidence>
<dbReference type="Pfam" id="PF05686">
    <property type="entry name" value="Glyco_transf_90"/>
    <property type="match status" value="1"/>
</dbReference>
<evidence type="ECO:0000313" key="5">
    <source>
        <dbReference type="Proteomes" id="UP001178507"/>
    </source>
</evidence>
<dbReference type="Proteomes" id="UP001178507">
    <property type="component" value="Unassembled WGS sequence"/>
</dbReference>
<evidence type="ECO:0000313" key="4">
    <source>
        <dbReference type="EMBL" id="CAJ1377152.1"/>
    </source>
</evidence>
<gene>
    <name evidence="4" type="ORF">EVOR1521_LOCUS6037</name>
</gene>
<dbReference type="InterPro" id="IPR006598">
    <property type="entry name" value="CAP10"/>
</dbReference>
<feature type="domain" description="Glycosyl transferase CAP10" evidence="3">
    <location>
        <begin position="71"/>
        <end position="347"/>
    </location>
</feature>
<dbReference type="InterPro" id="IPR051091">
    <property type="entry name" value="O-Glucosyltr/Glycosyltrsf_90"/>
</dbReference>
<comment type="similarity">
    <text evidence="1">Belongs to the glycosyltransferase 90 family.</text>
</comment>
<dbReference type="EMBL" id="CAUJNA010000446">
    <property type="protein sequence ID" value="CAJ1377152.1"/>
    <property type="molecule type" value="Genomic_DNA"/>
</dbReference>
<dbReference type="PANTHER" id="PTHR12203">
    <property type="entry name" value="KDEL LYS-ASP-GLU-LEU CONTAINING - RELATED"/>
    <property type="match status" value="1"/>
</dbReference>
<comment type="caution">
    <text evidence="4">The sequence shown here is derived from an EMBL/GenBank/DDBJ whole genome shotgun (WGS) entry which is preliminary data.</text>
</comment>
<accession>A0AA36HYW2</accession>
<dbReference type="AlphaFoldDB" id="A0AA36HYW2"/>
<name>A0AA36HYW2_9DINO</name>
<proteinExistence type="inferred from homology"/>
<keyword evidence="2" id="KW-0808">Transferase</keyword>
<dbReference type="GO" id="GO:0016740">
    <property type="term" value="F:transferase activity"/>
    <property type="evidence" value="ECO:0007669"/>
    <property type="project" value="UniProtKB-KW"/>
</dbReference>
<sequence length="415" mass="46574">MLVMEVLESVFSGESLTEQEAQWSDSGTSAELCRFSIRKSGIFHCDFGVSRFYSLLNTMLIALHILHVMFGLPEMDFLVHTSEYYGVGSPVNLSVPVLVQAQPAGCRGILIPWWAFLQWDWTRRYRDRLEEAASKPWPERRETLFWRGSDTGCLAPSNDSTSSCGLRCTEWTPSTWPLFPRSKLVLASSLFPGRIDALFTKDTVHRDCQEVYATSGLWIDQIIAPEAHVHHKYLAYADGSSFSDRLYWLLLTGSLVFKAMLSAPPCAAETSSRLHVWLDGGLLPWDHYVPVREDLADLLDHLDWAKQNDEQSARIADEAGKFARSSLTLEGSLLYLYQVLSRLGQVIRLTPDELAAEIPRCRGRSQASEELDCWALGFTPDFCCNLELGPSGNAACWAGPYSFAACCRGPTPRTR</sequence>
<organism evidence="4 5">
    <name type="scientific">Effrenium voratum</name>
    <dbReference type="NCBI Taxonomy" id="2562239"/>
    <lineage>
        <taxon>Eukaryota</taxon>
        <taxon>Sar</taxon>
        <taxon>Alveolata</taxon>
        <taxon>Dinophyceae</taxon>
        <taxon>Suessiales</taxon>
        <taxon>Symbiodiniaceae</taxon>
        <taxon>Effrenium</taxon>
    </lineage>
</organism>
<protein>
    <recommendedName>
        <fullName evidence="3">Glycosyl transferase CAP10 domain-containing protein</fullName>
    </recommendedName>
</protein>
<dbReference type="SMART" id="SM00672">
    <property type="entry name" value="CAP10"/>
    <property type="match status" value="1"/>
</dbReference>
<reference evidence="4" key="1">
    <citation type="submission" date="2023-08" db="EMBL/GenBank/DDBJ databases">
        <authorList>
            <person name="Chen Y."/>
            <person name="Shah S."/>
            <person name="Dougan E. K."/>
            <person name="Thang M."/>
            <person name="Chan C."/>
        </authorList>
    </citation>
    <scope>NUCLEOTIDE SEQUENCE</scope>
</reference>
<keyword evidence="5" id="KW-1185">Reference proteome</keyword>
<dbReference type="PANTHER" id="PTHR12203:SF35">
    <property type="entry name" value="PROTEIN O-GLUCOSYLTRANSFERASE 1"/>
    <property type="match status" value="1"/>
</dbReference>